<name>A0A3G8JRY8_9ACTN</name>
<evidence type="ECO:0000259" key="1">
    <source>
        <dbReference type="Pfam" id="PF25191"/>
    </source>
</evidence>
<protein>
    <recommendedName>
        <fullName evidence="1">DUF7832 domain-containing protein</fullName>
    </recommendedName>
</protein>
<evidence type="ECO:0000313" key="3">
    <source>
        <dbReference type="Proteomes" id="UP000271469"/>
    </source>
</evidence>
<dbReference type="InterPro" id="IPR057154">
    <property type="entry name" value="DUF7832"/>
</dbReference>
<dbReference type="RefSeq" id="WP_124710178.1">
    <property type="nucleotide sequence ID" value="NZ_CP033972.1"/>
</dbReference>
<dbReference type="Pfam" id="PF25191">
    <property type="entry name" value="DUF7832"/>
    <property type="match status" value="1"/>
</dbReference>
<gene>
    <name evidence="2" type="ORF">D7316_04493</name>
</gene>
<proteinExistence type="predicted"/>
<accession>A0A3G8JRY8</accession>
<evidence type="ECO:0000313" key="2">
    <source>
        <dbReference type="EMBL" id="AZG47881.1"/>
    </source>
</evidence>
<dbReference type="EMBL" id="CP033972">
    <property type="protein sequence ID" value="AZG47881.1"/>
    <property type="molecule type" value="Genomic_DNA"/>
</dbReference>
<keyword evidence="3" id="KW-1185">Reference proteome</keyword>
<feature type="domain" description="DUF7832" evidence="1">
    <location>
        <begin position="3"/>
        <end position="96"/>
    </location>
</feature>
<organism evidence="2 3">
    <name type="scientific">Gordonia insulae</name>
    <dbReference type="NCBI Taxonomy" id="2420509"/>
    <lineage>
        <taxon>Bacteria</taxon>
        <taxon>Bacillati</taxon>
        <taxon>Actinomycetota</taxon>
        <taxon>Actinomycetes</taxon>
        <taxon>Mycobacteriales</taxon>
        <taxon>Gordoniaceae</taxon>
        <taxon>Gordonia</taxon>
    </lineage>
</organism>
<dbReference type="AlphaFoldDB" id="A0A3G8JRY8"/>
<reference evidence="2 3" key="1">
    <citation type="submission" date="2018-11" db="EMBL/GenBank/DDBJ databases">
        <title>Gordonia insulae sp. nov., isolated from an island soil.</title>
        <authorList>
            <person name="Kim Y.S."/>
            <person name="Kim S.B."/>
        </authorList>
    </citation>
    <scope>NUCLEOTIDE SEQUENCE [LARGE SCALE GENOMIC DNA]</scope>
    <source>
        <strain evidence="2 3">MMS17-SY073</strain>
    </source>
</reference>
<dbReference type="OrthoDB" id="4827574at2"/>
<sequence>MTYDDAEWHCDTVLDLDLDESAAVIHIGVFLAWATARGLLSETLDNRAAAIHALEHRTTTPSGFAEQYFVAQIDPLMLSDSGNRFTDDAYARYLEVLQEVPLVAQHATTYEVPDDWGTFDAIVPYLDRLYDEWRADGSRL</sequence>
<dbReference type="Proteomes" id="UP000271469">
    <property type="component" value="Chromosome"/>
</dbReference>
<dbReference type="KEGG" id="gom:D7316_04493"/>